<organism evidence="1">
    <name type="scientific">Arundo donax</name>
    <name type="common">Giant reed</name>
    <name type="synonym">Donax arundinaceus</name>
    <dbReference type="NCBI Taxonomy" id="35708"/>
    <lineage>
        <taxon>Eukaryota</taxon>
        <taxon>Viridiplantae</taxon>
        <taxon>Streptophyta</taxon>
        <taxon>Embryophyta</taxon>
        <taxon>Tracheophyta</taxon>
        <taxon>Spermatophyta</taxon>
        <taxon>Magnoliopsida</taxon>
        <taxon>Liliopsida</taxon>
        <taxon>Poales</taxon>
        <taxon>Poaceae</taxon>
        <taxon>PACMAD clade</taxon>
        <taxon>Arundinoideae</taxon>
        <taxon>Arundineae</taxon>
        <taxon>Arundo</taxon>
    </lineage>
</organism>
<name>A0A0A9AGY1_ARUDO</name>
<sequence length="20" mass="2186">MSSHCPANVRLALCHLTNFA</sequence>
<accession>A0A0A9AGY1</accession>
<dbReference type="EMBL" id="GBRH01246951">
    <property type="protein sequence ID" value="JAD50944.1"/>
    <property type="molecule type" value="Transcribed_RNA"/>
</dbReference>
<reference evidence="1" key="2">
    <citation type="journal article" date="2015" name="Data Brief">
        <title>Shoot transcriptome of the giant reed, Arundo donax.</title>
        <authorList>
            <person name="Barrero R.A."/>
            <person name="Guerrero F.D."/>
            <person name="Moolhuijzen P."/>
            <person name="Goolsby J.A."/>
            <person name="Tidwell J."/>
            <person name="Bellgard S.E."/>
            <person name="Bellgard M.I."/>
        </authorList>
    </citation>
    <scope>NUCLEOTIDE SEQUENCE</scope>
    <source>
        <tissue evidence="1">Shoot tissue taken approximately 20 cm above the soil surface</tissue>
    </source>
</reference>
<proteinExistence type="predicted"/>
<dbReference type="AlphaFoldDB" id="A0A0A9AGY1"/>
<evidence type="ECO:0000313" key="1">
    <source>
        <dbReference type="EMBL" id="JAD50944.1"/>
    </source>
</evidence>
<reference evidence="1" key="1">
    <citation type="submission" date="2014-09" db="EMBL/GenBank/DDBJ databases">
        <authorList>
            <person name="Magalhaes I.L.F."/>
            <person name="Oliveira U."/>
            <person name="Santos F.R."/>
            <person name="Vidigal T.H.D.A."/>
            <person name="Brescovit A.D."/>
            <person name="Santos A.J."/>
        </authorList>
    </citation>
    <scope>NUCLEOTIDE SEQUENCE</scope>
    <source>
        <tissue evidence="1">Shoot tissue taken approximately 20 cm above the soil surface</tissue>
    </source>
</reference>
<protein>
    <submittedName>
        <fullName evidence="1">Uncharacterized protein</fullName>
    </submittedName>
</protein>